<evidence type="ECO:0000256" key="7">
    <source>
        <dbReference type="ARBA" id="ARBA00023114"/>
    </source>
</evidence>
<evidence type="ECO:0000313" key="11">
    <source>
        <dbReference type="EMBL" id="MBR1136156.1"/>
    </source>
</evidence>
<keyword evidence="2 10" id="KW-0813">Transport</keyword>
<accession>A0ABS5G696</accession>
<evidence type="ECO:0000256" key="1">
    <source>
        <dbReference type="ARBA" id="ARBA00009521"/>
    </source>
</evidence>
<evidence type="ECO:0000256" key="5">
    <source>
        <dbReference type="ARBA" id="ARBA00022729"/>
    </source>
</evidence>
<dbReference type="Pfam" id="PF02530">
    <property type="entry name" value="Porin_2"/>
    <property type="match status" value="1"/>
</dbReference>
<feature type="signal peptide" evidence="10">
    <location>
        <begin position="1"/>
        <end position="21"/>
    </location>
</feature>
<keyword evidence="3 10" id="KW-1134">Transmembrane beta strand</keyword>
<evidence type="ECO:0000256" key="2">
    <source>
        <dbReference type="ARBA" id="ARBA00022448"/>
    </source>
</evidence>
<sequence length="84" mass="8558">MFRSILCGTITSMLVVTVACAGSVGPSLLSPSVPNAERPAARPSKASRNPCASYGANFVRIEGTDTCMKVGGAVRVETGTGLGR</sequence>
<organism evidence="11 12">
    <name type="scientific">Bradyrhizobium denitrificans</name>
    <dbReference type="NCBI Taxonomy" id="2734912"/>
    <lineage>
        <taxon>Bacteria</taxon>
        <taxon>Pseudomonadati</taxon>
        <taxon>Pseudomonadota</taxon>
        <taxon>Alphaproteobacteria</taxon>
        <taxon>Hyphomicrobiales</taxon>
        <taxon>Nitrobacteraceae</taxon>
        <taxon>Bradyrhizobium</taxon>
    </lineage>
</organism>
<keyword evidence="6 10" id="KW-0406">Ion transport</keyword>
<evidence type="ECO:0000256" key="9">
    <source>
        <dbReference type="ARBA" id="ARBA00023237"/>
    </source>
</evidence>
<evidence type="ECO:0000313" key="12">
    <source>
        <dbReference type="Proteomes" id="UP001314635"/>
    </source>
</evidence>
<evidence type="ECO:0000256" key="3">
    <source>
        <dbReference type="ARBA" id="ARBA00022452"/>
    </source>
</evidence>
<comment type="domain">
    <text evidence="10">Consists of 16-stranded beta-barrel sheets, with large surface-exposed loops, that form a transmembrane pore at the center of each barrel. The pore is partially ocluded by a peptide loop that folds into the pore lumen.</text>
</comment>
<keyword evidence="7 10" id="KW-0626">Porin</keyword>
<dbReference type="InterPro" id="IPR003684">
    <property type="entry name" value="Porin_alphabac"/>
</dbReference>
<reference evidence="12" key="1">
    <citation type="journal article" date="2021" name="ISME J.">
        <title>Evolutionary origin and ecological implication of a unique nif island in free-living Bradyrhizobium lineages.</title>
        <authorList>
            <person name="Tao J."/>
        </authorList>
    </citation>
    <scope>NUCLEOTIDE SEQUENCE [LARGE SCALE GENOMIC DNA]</scope>
    <source>
        <strain evidence="12">SZCCT0094</strain>
    </source>
</reference>
<comment type="subcellular location">
    <subcellularLocation>
        <location evidence="10">Cell outer membrane</location>
        <topology evidence="10">Multi-pass membrane protein</topology>
    </subcellularLocation>
</comment>
<dbReference type="RefSeq" id="WP_172236490.1">
    <property type="nucleotide sequence ID" value="NZ_JABFDP010000009.1"/>
</dbReference>
<evidence type="ECO:0000256" key="4">
    <source>
        <dbReference type="ARBA" id="ARBA00022692"/>
    </source>
</evidence>
<feature type="chain" id="PRO_5044956460" description="Porin" evidence="10">
    <location>
        <begin position="22"/>
        <end position="84"/>
    </location>
</feature>
<name>A0ABS5G696_9BRAD</name>
<dbReference type="PROSITE" id="PS51257">
    <property type="entry name" value="PROKAR_LIPOPROTEIN"/>
    <property type="match status" value="1"/>
</dbReference>
<dbReference type="EMBL" id="JAFCLK010000008">
    <property type="protein sequence ID" value="MBR1136156.1"/>
    <property type="molecule type" value="Genomic_DNA"/>
</dbReference>
<evidence type="ECO:0000256" key="8">
    <source>
        <dbReference type="ARBA" id="ARBA00023136"/>
    </source>
</evidence>
<dbReference type="Proteomes" id="UP001314635">
    <property type="component" value="Unassembled WGS sequence"/>
</dbReference>
<comment type="caution">
    <text evidence="11">The sequence shown here is derived from an EMBL/GenBank/DDBJ whole genome shotgun (WGS) entry which is preliminary data.</text>
</comment>
<comment type="function">
    <text evidence="10">Forms passive diffusion pores that allow small molecular weight hydrophilic materials across the outer membrane.</text>
</comment>
<keyword evidence="4 10" id="KW-0812">Transmembrane</keyword>
<keyword evidence="9 10" id="KW-0998">Cell outer membrane</keyword>
<gene>
    <name evidence="11" type="ORF">JQ619_10295</name>
</gene>
<comment type="similarity">
    <text evidence="1 10">Belongs to the alphaproteobacteria porin family.</text>
</comment>
<proteinExistence type="inferred from homology"/>
<keyword evidence="8 10" id="KW-0472">Membrane</keyword>
<keyword evidence="5 10" id="KW-0732">Signal</keyword>
<evidence type="ECO:0000256" key="6">
    <source>
        <dbReference type="ARBA" id="ARBA00023065"/>
    </source>
</evidence>
<protein>
    <recommendedName>
        <fullName evidence="10">Porin</fullName>
    </recommendedName>
</protein>
<keyword evidence="12" id="KW-1185">Reference proteome</keyword>
<evidence type="ECO:0000256" key="10">
    <source>
        <dbReference type="RuleBase" id="RU364005"/>
    </source>
</evidence>